<name>A0A060DWZ5_9PROT</name>
<sequence>MSLPSYDCFIDGQWRPAHSRETLEILDPADGAVLARIARGGASDIDEAVRAAQTALPGWADCVPVQRGRVLHAIARRILEEQDRLARLESQDTGKPLAQAQADAVAAARFFEYYAGVADKVLGSSIPLGPDYADFTVREPLGVTAQIVPWNYPLQIASRGLAPALATGNTVVLKPAELACLSVLELTRICHEEGLPPGVLNVVPGLGQEAGYALAAHPGVNLVVFTGSVATGAQVMRTAADNIVPVLLELGGKSPNIVLADADLDDALPVLLKAAFPNSGQTCSAGSRVLVQRARHRELVDRLAALCHGLKVGPGLQNSDIGPLVSRAQQGKVLDYIAIARDEGAEVITGGTPLPGADLSHGNFVSPTLLDGARPEMRVHREEIFGPVLTILPFDEVEEAAALANATDYGLVAGIWGRDVGATNWLARTVKAGQIFINCYGAGGGVELPFGGYRKSGFGREKGLDALLSYTQVKNICTRIALPRRS</sequence>
<dbReference type="Gene3D" id="3.40.309.10">
    <property type="entry name" value="Aldehyde Dehydrogenase, Chain A, domain 2"/>
    <property type="match status" value="1"/>
</dbReference>
<dbReference type="InterPro" id="IPR016163">
    <property type="entry name" value="Ald_DH_C"/>
</dbReference>
<organism evidence="6 8">
    <name type="scientific">Azospirillum argentinense</name>
    <dbReference type="NCBI Taxonomy" id="2970906"/>
    <lineage>
        <taxon>Bacteria</taxon>
        <taxon>Pseudomonadati</taxon>
        <taxon>Pseudomonadota</taxon>
        <taxon>Alphaproteobacteria</taxon>
        <taxon>Rhodospirillales</taxon>
        <taxon>Azospirillaceae</taxon>
        <taxon>Azospirillum</taxon>
    </lineage>
</organism>
<protein>
    <submittedName>
        <fullName evidence="6">Aldehyde dehydrogenase</fullName>
    </submittedName>
</protein>
<dbReference type="AlphaFoldDB" id="A0A060DWZ5"/>
<dbReference type="Proteomes" id="UP000236268">
    <property type="component" value="Unassembled WGS sequence"/>
</dbReference>
<evidence type="ECO:0000313" key="7">
    <source>
        <dbReference type="EMBL" id="PNQ98800.1"/>
    </source>
</evidence>
<dbReference type="InterPro" id="IPR015590">
    <property type="entry name" value="Aldehyde_DH_dom"/>
</dbReference>
<dbReference type="InterPro" id="IPR016161">
    <property type="entry name" value="Ald_DH/histidinol_DH"/>
</dbReference>
<dbReference type="PROSITE" id="PS00070">
    <property type="entry name" value="ALDEHYDE_DEHYDR_CYS"/>
    <property type="match status" value="1"/>
</dbReference>
<dbReference type="SUPFAM" id="SSF53720">
    <property type="entry name" value="ALDH-like"/>
    <property type="match status" value="1"/>
</dbReference>
<evidence type="ECO:0000259" key="5">
    <source>
        <dbReference type="Pfam" id="PF00171"/>
    </source>
</evidence>
<evidence type="ECO:0000256" key="2">
    <source>
        <dbReference type="ARBA" id="ARBA00023002"/>
    </source>
</evidence>
<dbReference type="FunFam" id="3.40.605.10:FF:000007">
    <property type="entry name" value="NAD/NADP-dependent betaine aldehyde dehydrogenase"/>
    <property type="match status" value="1"/>
</dbReference>
<dbReference type="PROSITE" id="PS00687">
    <property type="entry name" value="ALDEHYDE_DEHYDR_GLU"/>
    <property type="match status" value="1"/>
</dbReference>
<evidence type="ECO:0000313" key="9">
    <source>
        <dbReference type="Proteomes" id="UP000236268"/>
    </source>
</evidence>
<dbReference type="CDD" id="cd07109">
    <property type="entry name" value="ALDH_AAS00426"/>
    <property type="match status" value="1"/>
</dbReference>
<dbReference type="Proteomes" id="UP000027186">
    <property type="component" value="Plasmid AbAZ39_p2"/>
</dbReference>
<feature type="active site" evidence="3">
    <location>
        <position position="249"/>
    </location>
</feature>
<dbReference type="PANTHER" id="PTHR11699">
    <property type="entry name" value="ALDEHYDE DEHYDROGENASE-RELATED"/>
    <property type="match status" value="1"/>
</dbReference>
<gene>
    <name evidence="6" type="ORF">ABAZ39_26155</name>
    <name evidence="7" type="ORF">C1S70_11655</name>
</gene>
<keyword evidence="6" id="KW-0614">Plasmid</keyword>
<dbReference type="InterPro" id="IPR016160">
    <property type="entry name" value="Ald_DH_CS_CYS"/>
</dbReference>
<dbReference type="EMBL" id="POWG01000010">
    <property type="protein sequence ID" value="PNQ98800.1"/>
    <property type="molecule type" value="Genomic_DNA"/>
</dbReference>
<accession>A0A060DWZ5</accession>
<dbReference type="InterPro" id="IPR029510">
    <property type="entry name" value="Ald_DH_CS_GLU"/>
</dbReference>
<keyword evidence="2 4" id="KW-0560">Oxidoreductase</keyword>
<comment type="similarity">
    <text evidence="1 4">Belongs to the aldehyde dehydrogenase family.</text>
</comment>
<dbReference type="InterPro" id="IPR016162">
    <property type="entry name" value="Ald_DH_N"/>
</dbReference>
<dbReference type="GO" id="GO:0016620">
    <property type="term" value="F:oxidoreductase activity, acting on the aldehyde or oxo group of donors, NAD or NADP as acceptor"/>
    <property type="evidence" value="ECO:0007669"/>
    <property type="project" value="InterPro"/>
</dbReference>
<evidence type="ECO:0000256" key="1">
    <source>
        <dbReference type="ARBA" id="ARBA00009986"/>
    </source>
</evidence>
<dbReference type="OrthoDB" id="9772584at2"/>
<evidence type="ECO:0000256" key="4">
    <source>
        <dbReference type="RuleBase" id="RU003345"/>
    </source>
</evidence>
<dbReference type="RefSeq" id="WP_040136836.1">
    <property type="nucleotide sequence ID" value="NZ_CP007795.1"/>
</dbReference>
<dbReference type="Gene3D" id="3.40.605.10">
    <property type="entry name" value="Aldehyde Dehydrogenase, Chain A, domain 1"/>
    <property type="match status" value="1"/>
</dbReference>
<dbReference type="EMBL" id="CP007795">
    <property type="protein sequence ID" value="AIB15379.1"/>
    <property type="molecule type" value="Genomic_DNA"/>
</dbReference>
<dbReference type="Pfam" id="PF00171">
    <property type="entry name" value="Aldedh"/>
    <property type="match status" value="1"/>
</dbReference>
<geneLocation type="plasmid" evidence="7">
    <name>p7unnamed</name>
</geneLocation>
<reference evidence="7 9" key="2">
    <citation type="submission" date="2018-01" db="EMBL/GenBank/DDBJ databases">
        <title>Whole genome sequence of Azospirillum brasilense REC3 isolated from strawberry roots.</title>
        <authorList>
            <person name="Fontana C.A."/>
            <person name="Salazar S.M."/>
            <person name="Bassi D."/>
            <person name="Puglisi E."/>
            <person name="Lovaisa N.C."/>
            <person name="Toffoli L.M."/>
            <person name="Pedraza R."/>
            <person name="Cocconcelli P.S."/>
        </authorList>
    </citation>
    <scope>NUCLEOTIDE SEQUENCE [LARGE SCALE GENOMIC DNA]</scope>
    <source>
        <strain evidence="7 9">REC3</strain>
        <plasmid evidence="7">p7unnamed</plasmid>
    </source>
</reference>
<reference evidence="6 8" key="1">
    <citation type="journal article" date="2014" name="Genome Announc.">
        <title>Complete Genome Sequence of the Model Rhizosphere Strain Azospirillum brasilense Az39, Successfully Applied in Agriculture.</title>
        <authorList>
            <person name="Rivera D."/>
            <person name="Revale S."/>
            <person name="Molina R."/>
            <person name="Gualpa J."/>
            <person name="Puente M."/>
            <person name="Maroniche G."/>
            <person name="Paris G."/>
            <person name="Baker D."/>
            <person name="Clavijo B."/>
            <person name="McLay K."/>
            <person name="Spaepen S."/>
            <person name="Perticari A."/>
            <person name="Vazquez M."/>
            <person name="Wisniewski-Dye F."/>
            <person name="Watkins C."/>
            <person name="Martinez-Abarca F."/>
            <person name="Vanderleyden J."/>
            <person name="Cassan F."/>
        </authorList>
    </citation>
    <scope>NUCLEOTIDE SEQUENCE [LARGE SCALE GENOMIC DNA]</scope>
    <source>
        <strain evidence="6 8">Az39</strain>
        <plasmid evidence="6">AbAZ39_p2</plasmid>
    </source>
</reference>
<geneLocation type="plasmid" evidence="6 8">
    <name>AbAZ39_p2</name>
</geneLocation>
<evidence type="ECO:0000313" key="6">
    <source>
        <dbReference type="EMBL" id="AIB15379.1"/>
    </source>
</evidence>
<evidence type="ECO:0000313" key="8">
    <source>
        <dbReference type="Proteomes" id="UP000027186"/>
    </source>
</evidence>
<evidence type="ECO:0000256" key="3">
    <source>
        <dbReference type="PROSITE-ProRule" id="PRU10007"/>
    </source>
</evidence>
<accession>A0A2K1G1Y0</accession>
<feature type="domain" description="Aldehyde dehydrogenase" evidence="5">
    <location>
        <begin position="14"/>
        <end position="476"/>
    </location>
</feature>
<proteinExistence type="inferred from homology"/>
<dbReference type="KEGG" id="abq:ABAZ39_26155"/>